<gene>
    <name evidence="1" type="ORF">QFC22_004247</name>
</gene>
<keyword evidence="2" id="KW-1185">Reference proteome</keyword>
<reference evidence="1" key="1">
    <citation type="submission" date="2023-04" db="EMBL/GenBank/DDBJ databases">
        <title>Draft Genome sequencing of Naganishia species isolated from polar environments using Oxford Nanopore Technology.</title>
        <authorList>
            <person name="Leo P."/>
            <person name="Venkateswaran K."/>
        </authorList>
    </citation>
    <scope>NUCLEOTIDE SEQUENCE</scope>
    <source>
        <strain evidence="1">MNA-CCFEE 5425</strain>
    </source>
</reference>
<evidence type="ECO:0000313" key="2">
    <source>
        <dbReference type="Proteomes" id="UP001243375"/>
    </source>
</evidence>
<sequence>MANAPMSSPMHHLKGSLSIDTLPSNTLQASPIQLGFGSTSTSGGGTPQIHGQPFMNTANTASMDSTRWNNPWTGTVLPQQSQQLHGGVEDLLQQSHQVSQPSYNRVSSHGGTPIHQPSLNSLIPPRGRASHATTLNTSSLDPNMFVGMNQGDGSQNAENREQRPQQKLPPPPPSLQQQQNSGGGRINLGWASGSGQGSTRNPASANLSPVVTVNAQAGGPHSAAPQPLNLSGPASAFSSRHGSPTARTGSMNVNVPWSDAQNPGAQLRQQRQSIGHTGLIGVMANNPTSGHPTPISSPLAKQQTLQPSNSMMMSSHQQLHPDINMMHAMGLNMMRNGQEAEFVRRHSGAGTLSHSSGSNTPHTFVAGPGGPLANLPGQYNMTVPGMGMAPRPHNMPAHQGFDGHFPHQFPFNGNQHGLGPSHGMQSPSNPLGFAFGQQNQGPMDFQSDMNQQGNFNSVFNSAMQPTPQGMITSHNLGMPYIRPSLSLPSTPLTSAKLLDSGFPLVGQGSGNPHQYQPLVQSSLANKVEYSMPLDAPVQPKSEPMDIDMTATGFASAVHSRHGSPLLEATGLENSPAGVKRSSSGTRKRDKDRPEPVYTFSGAQPVPSARTSIDDDGKLVAINVDSILDDNDQESQQAKIDHRKRKRNRTIQSCLPCHQNKRKCDRKKPCSRCKTLGLVSANASER</sequence>
<dbReference type="EMBL" id="JASBWU010000011">
    <property type="protein sequence ID" value="KAJ9118333.1"/>
    <property type="molecule type" value="Genomic_DNA"/>
</dbReference>
<organism evidence="1 2">
    <name type="scientific">Naganishia vaughanmartiniae</name>
    <dbReference type="NCBI Taxonomy" id="1424756"/>
    <lineage>
        <taxon>Eukaryota</taxon>
        <taxon>Fungi</taxon>
        <taxon>Dikarya</taxon>
        <taxon>Basidiomycota</taxon>
        <taxon>Agaricomycotina</taxon>
        <taxon>Tremellomycetes</taxon>
        <taxon>Filobasidiales</taxon>
        <taxon>Filobasidiaceae</taxon>
        <taxon>Naganishia</taxon>
    </lineage>
</organism>
<accession>A0ACC2X3H6</accession>
<evidence type="ECO:0000313" key="1">
    <source>
        <dbReference type="EMBL" id="KAJ9118333.1"/>
    </source>
</evidence>
<protein>
    <submittedName>
        <fullName evidence="1">Uncharacterized protein</fullName>
    </submittedName>
</protein>
<comment type="caution">
    <text evidence="1">The sequence shown here is derived from an EMBL/GenBank/DDBJ whole genome shotgun (WGS) entry which is preliminary data.</text>
</comment>
<dbReference type="Proteomes" id="UP001243375">
    <property type="component" value="Unassembled WGS sequence"/>
</dbReference>
<name>A0ACC2X3H6_9TREE</name>
<proteinExistence type="predicted"/>